<reference evidence="2 3" key="1">
    <citation type="submission" date="2022-10" db="EMBL/GenBank/DDBJ databases">
        <title>Roseococcus glaciei nov., sp. nov., isolated from glacier.</title>
        <authorList>
            <person name="Liu Q."/>
            <person name="Xin Y.-H."/>
        </authorList>
    </citation>
    <scope>NUCLEOTIDE SEQUENCE [LARGE SCALE GENOMIC DNA]</scope>
    <source>
        <strain evidence="2 3">MDT2-1-1</strain>
    </source>
</reference>
<name>A0ABT3NS11_9PROT</name>
<dbReference type="SUPFAM" id="SSF47616">
    <property type="entry name" value="GST C-terminal domain-like"/>
    <property type="match status" value="1"/>
</dbReference>
<dbReference type="PROSITE" id="PS50404">
    <property type="entry name" value="GST_NTER"/>
    <property type="match status" value="1"/>
</dbReference>
<dbReference type="RefSeq" id="WP_301588306.1">
    <property type="nucleotide sequence ID" value="NZ_JAPFQI010000001.1"/>
</dbReference>
<dbReference type="CDD" id="cd03057">
    <property type="entry name" value="GST_N_Beta"/>
    <property type="match status" value="1"/>
</dbReference>
<protein>
    <submittedName>
        <fullName evidence="2">Glutathione S-transferase family protein</fullName>
    </submittedName>
</protein>
<dbReference type="PANTHER" id="PTHR44051">
    <property type="entry name" value="GLUTATHIONE S-TRANSFERASE-RELATED"/>
    <property type="match status" value="1"/>
</dbReference>
<dbReference type="Gene3D" id="1.20.1050.10">
    <property type="match status" value="1"/>
</dbReference>
<evidence type="ECO:0000313" key="2">
    <source>
        <dbReference type="EMBL" id="MCW8084638.1"/>
    </source>
</evidence>
<proteinExistence type="predicted"/>
<dbReference type="InterPro" id="IPR004045">
    <property type="entry name" value="Glutathione_S-Trfase_N"/>
</dbReference>
<dbReference type="PANTHER" id="PTHR44051:SF8">
    <property type="entry name" value="GLUTATHIONE S-TRANSFERASE GSTA"/>
    <property type="match status" value="1"/>
</dbReference>
<dbReference type="Proteomes" id="UP001526430">
    <property type="component" value="Unassembled WGS sequence"/>
</dbReference>
<dbReference type="EMBL" id="JAPFQI010000001">
    <property type="protein sequence ID" value="MCW8084638.1"/>
    <property type="molecule type" value="Genomic_DNA"/>
</dbReference>
<dbReference type="InterPro" id="IPR036249">
    <property type="entry name" value="Thioredoxin-like_sf"/>
</dbReference>
<organism evidence="2 3">
    <name type="scientific">Sabulicella glaciei</name>
    <dbReference type="NCBI Taxonomy" id="2984948"/>
    <lineage>
        <taxon>Bacteria</taxon>
        <taxon>Pseudomonadati</taxon>
        <taxon>Pseudomonadota</taxon>
        <taxon>Alphaproteobacteria</taxon>
        <taxon>Acetobacterales</taxon>
        <taxon>Acetobacteraceae</taxon>
        <taxon>Sabulicella</taxon>
    </lineage>
</organism>
<dbReference type="SUPFAM" id="SSF52833">
    <property type="entry name" value="Thioredoxin-like"/>
    <property type="match status" value="1"/>
</dbReference>
<dbReference type="Pfam" id="PF13409">
    <property type="entry name" value="GST_N_2"/>
    <property type="match status" value="1"/>
</dbReference>
<evidence type="ECO:0000259" key="1">
    <source>
        <dbReference type="PROSITE" id="PS50404"/>
    </source>
</evidence>
<keyword evidence="3" id="KW-1185">Reference proteome</keyword>
<evidence type="ECO:0000313" key="3">
    <source>
        <dbReference type="Proteomes" id="UP001526430"/>
    </source>
</evidence>
<accession>A0ABT3NS11</accession>
<comment type="caution">
    <text evidence="2">The sequence shown here is derived from an EMBL/GenBank/DDBJ whole genome shotgun (WGS) entry which is preliminary data.</text>
</comment>
<dbReference type="Gene3D" id="3.40.30.10">
    <property type="entry name" value="Glutaredoxin"/>
    <property type="match status" value="1"/>
</dbReference>
<sequence length="204" mass="21751">MILWVSPRTSSLAARLAFAMCGTPGEVREISLRAGEARTPGFIAINPKGQVPVLEMEGGFALTETPAILVALGEMFPESNLLGTSREERWRVMEWLSWVAWTIPGTFMPGFDPGRFGPAPAEEGIRRAALARADLALIYAASRVEGRDWAVGGAPTAADCSLALLTVLGGFLGIAPPEALTAHRRRFFALPALQDALSAEGFAT</sequence>
<feature type="domain" description="GST N-terminal" evidence="1">
    <location>
        <begin position="1"/>
        <end position="80"/>
    </location>
</feature>
<gene>
    <name evidence="2" type="ORF">OF850_03275</name>
</gene>
<dbReference type="InterPro" id="IPR036282">
    <property type="entry name" value="Glutathione-S-Trfase_C_sf"/>
</dbReference>